<dbReference type="STRING" id="1703779.AMJ83_02130"/>
<dbReference type="PANTHER" id="PTHR11103">
    <property type="entry name" value="SLR1189 PROTEIN"/>
    <property type="match status" value="1"/>
</dbReference>
<sequence length="307" mass="32698">MGKLLERIGSGVVLVADGAIGTILMARGLQPGQPPESFNLTRVDVLEAIAKEYLDAGADIIQTNTFGASRLKLVTYSLQDAVEEINKNAVLAVIRAVGDRAYVSGSCGPTGQFLKPYGDTEPEQMCDAFREQISALISAGVDVLCIETMTDLQEARCAIKAAKDIDAAVPVMATMTFNHTPKGFRTVMGVTIEEAAHGLQSAGADVIGSNCGNGIEKMIPIAREFKRYTKLPVIIQSNAGVPELKDDKAVYPETADFMAERAKKLISLGVSIIGGCCGTTPVHTKALRRMVDSCVSRGCNQTQSRDV</sequence>
<dbReference type="PATRIC" id="fig|1703779.3.peg.1989"/>
<keyword evidence="2 4" id="KW-0808">Transferase</keyword>
<dbReference type="Pfam" id="PF02574">
    <property type="entry name" value="S-methyl_trans"/>
    <property type="match status" value="1"/>
</dbReference>
<protein>
    <recommendedName>
        <fullName evidence="5">Hcy-binding domain-containing protein</fullName>
    </recommendedName>
</protein>
<evidence type="ECO:0000313" key="7">
    <source>
        <dbReference type="Proteomes" id="UP000051373"/>
    </source>
</evidence>
<dbReference type="InterPro" id="IPR036589">
    <property type="entry name" value="HCY_dom_sf"/>
</dbReference>
<comment type="cofactor">
    <cofactor evidence="3">
        <name>Zn(2+)</name>
        <dbReference type="ChEBI" id="CHEBI:29105"/>
    </cofactor>
    <text evidence="3">Binds 1 zinc ion per subunit.</text>
</comment>
<feature type="domain" description="Hcy-binding" evidence="5">
    <location>
        <begin position="2"/>
        <end position="291"/>
    </location>
</feature>
<dbReference type="GO" id="GO:0032259">
    <property type="term" value="P:methylation"/>
    <property type="evidence" value="ECO:0007669"/>
    <property type="project" value="UniProtKB-KW"/>
</dbReference>
<keyword evidence="3 4" id="KW-0479">Metal-binding</keyword>
<feature type="binding site" evidence="3 4">
    <location>
        <position position="277"/>
    </location>
    <ligand>
        <name>Zn(2+)</name>
        <dbReference type="ChEBI" id="CHEBI:29105"/>
    </ligand>
</feature>
<keyword evidence="3 4" id="KW-0862">Zinc</keyword>
<dbReference type="Gene3D" id="3.20.20.330">
    <property type="entry name" value="Homocysteine-binding-like domain"/>
    <property type="match status" value="1"/>
</dbReference>
<proteinExistence type="predicted"/>
<reference evidence="6 7" key="1">
    <citation type="journal article" date="2015" name="Microbiome">
        <title>Genomic resolution of linkages in carbon, nitrogen, and sulfur cycling among widespread estuary sediment bacteria.</title>
        <authorList>
            <person name="Baker B.J."/>
            <person name="Lazar C.S."/>
            <person name="Teske A.P."/>
            <person name="Dick G.J."/>
        </authorList>
    </citation>
    <scope>NUCLEOTIDE SEQUENCE [LARGE SCALE GENOMIC DNA]</scope>
    <source>
        <strain evidence="6">SM23_42</strain>
    </source>
</reference>
<evidence type="ECO:0000256" key="3">
    <source>
        <dbReference type="PIRSR" id="PIRSR037505-2"/>
    </source>
</evidence>
<dbReference type="PROSITE" id="PS50970">
    <property type="entry name" value="HCY"/>
    <property type="match status" value="1"/>
</dbReference>
<evidence type="ECO:0000256" key="4">
    <source>
        <dbReference type="PROSITE-ProRule" id="PRU00333"/>
    </source>
</evidence>
<dbReference type="InterPro" id="IPR017226">
    <property type="entry name" value="BHMT-like"/>
</dbReference>
<keyword evidence="1 4" id="KW-0489">Methyltransferase</keyword>
<evidence type="ECO:0000256" key="1">
    <source>
        <dbReference type="ARBA" id="ARBA00022603"/>
    </source>
</evidence>
<evidence type="ECO:0000313" key="6">
    <source>
        <dbReference type="EMBL" id="KPK64525.1"/>
    </source>
</evidence>
<feature type="binding site" evidence="3 4">
    <location>
        <position position="211"/>
    </location>
    <ligand>
        <name>Zn(2+)</name>
        <dbReference type="ChEBI" id="CHEBI:29105"/>
    </ligand>
</feature>
<accession>A0A0S8FY03</accession>
<name>A0A0S8FY03_UNCW3</name>
<evidence type="ECO:0000256" key="2">
    <source>
        <dbReference type="ARBA" id="ARBA00022679"/>
    </source>
</evidence>
<dbReference type="EMBL" id="LJUJ01000002">
    <property type="protein sequence ID" value="KPK64525.1"/>
    <property type="molecule type" value="Genomic_DNA"/>
</dbReference>
<dbReference type="InterPro" id="IPR003726">
    <property type="entry name" value="HCY_dom"/>
</dbReference>
<dbReference type="AlphaFoldDB" id="A0A0S8FY03"/>
<feature type="binding site" evidence="3 4">
    <location>
        <position position="276"/>
    </location>
    <ligand>
        <name>Zn(2+)</name>
        <dbReference type="ChEBI" id="CHEBI:29105"/>
    </ligand>
</feature>
<evidence type="ECO:0000259" key="5">
    <source>
        <dbReference type="PROSITE" id="PS50970"/>
    </source>
</evidence>
<dbReference type="GO" id="GO:0008168">
    <property type="term" value="F:methyltransferase activity"/>
    <property type="evidence" value="ECO:0007669"/>
    <property type="project" value="UniProtKB-UniRule"/>
</dbReference>
<gene>
    <name evidence="6" type="ORF">AMJ83_02130</name>
</gene>
<dbReference type="SUPFAM" id="SSF82282">
    <property type="entry name" value="Homocysteine S-methyltransferase"/>
    <property type="match status" value="1"/>
</dbReference>
<organism evidence="6 7">
    <name type="scientific">candidate division WOR_3 bacterium SM23_42</name>
    <dbReference type="NCBI Taxonomy" id="1703779"/>
    <lineage>
        <taxon>Bacteria</taxon>
        <taxon>Bacteria division WOR-3</taxon>
    </lineage>
</organism>
<dbReference type="PIRSF" id="PIRSF037505">
    <property type="entry name" value="Betaine_HMT"/>
    <property type="match status" value="1"/>
</dbReference>
<dbReference type="PANTHER" id="PTHR11103:SF18">
    <property type="entry name" value="SLR1189 PROTEIN"/>
    <property type="match status" value="1"/>
</dbReference>
<dbReference type="GO" id="GO:0008270">
    <property type="term" value="F:zinc ion binding"/>
    <property type="evidence" value="ECO:0007669"/>
    <property type="project" value="InterPro"/>
</dbReference>
<comment type="caution">
    <text evidence="6">The sequence shown here is derived from an EMBL/GenBank/DDBJ whole genome shotgun (WGS) entry which is preliminary data.</text>
</comment>
<dbReference type="Proteomes" id="UP000051373">
    <property type="component" value="Unassembled WGS sequence"/>
</dbReference>
<dbReference type="GO" id="GO:0009086">
    <property type="term" value="P:methionine biosynthetic process"/>
    <property type="evidence" value="ECO:0007669"/>
    <property type="project" value="InterPro"/>
</dbReference>